<feature type="transmembrane region" description="Helical" evidence="2">
    <location>
        <begin position="20"/>
        <end position="42"/>
    </location>
</feature>
<accession>T0Z0R2</accession>
<keyword evidence="2" id="KW-1133">Transmembrane helix</keyword>
<gene>
    <name evidence="3" type="ORF">B1B_15616</name>
</gene>
<keyword evidence="2" id="KW-0812">Transmembrane</keyword>
<evidence type="ECO:0000256" key="2">
    <source>
        <dbReference type="SAM" id="Phobius"/>
    </source>
</evidence>
<organism evidence="3">
    <name type="scientific">mine drainage metagenome</name>
    <dbReference type="NCBI Taxonomy" id="410659"/>
    <lineage>
        <taxon>unclassified sequences</taxon>
        <taxon>metagenomes</taxon>
        <taxon>ecological metagenomes</taxon>
    </lineage>
</organism>
<sequence>MGQATAMNNVFRNLGGSVGAPIVGALLATYVTGIIVPTGPLAGTDLPSLIGFQYAFWIAAIVTIAGGCAVVFGEEVLGPRRHAKFAHLPTLRGRRFGPAAPSTPAPGPAPMPAEIASAPLRR</sequence>
<dbReference type="SUPFAM" id="SSF103473">
    <property type="entry name" value="MFS general substrate transporter"/>
    <property type="match status" value="1"/>
</dbReference>
<evidence type="ECO:0000256" key="1">
    <source>
        <dbReference type="SAM" id="MobiDB-lite"/>
    </source>
</evidence>
<reference evidence="3" key="2">
    <citation type="journal article" date="2014" name="ISME J.">
        <title>Microbial stratification in low pH oxic and suboxic macroscopic growths along an acid mine drainage.</title>
        <authorList>
            <person name="Mendez-Garcia C."/>
            <person name="Mesa V."/>
            <person name="Sprenger R.R."/>
            <person name="Richter M."/>
            <person name="Diez M.S."/>
            <person name="Solano J."/>
            <person name="Bargiela R."/>
            <person name="Golyshina O.V."/>
            <person name="Manteca A."/>
            <person name="Ramos J.L."/>
            <person name="Gallego J.R."/>
            <person name="Llorente I."/>
            <person name="Martins Dos Santos V.A."/>
            <person name="Jensen O.N."/>
            <person name="Pelaez A.I."/>
            <person name="Sanchez J."/>
            <person name="Ferrer M."/>
        </authorList>
    </citation>
    <scope>NUCLEOTIDE SEQUENCE</scope>
</reference>
<protein>
    <submittedName>
        <fullName evidence="3">Permease</fullName>
    </submittedName>
</protein>
<dbReference type="Gene3D" id="1.20.1250.20">
    <property type="entry name" value="MFS general substrate transporter like domains"/>
    <property type="match status" value="1"/>
</dbReference>
<feature type="compositionally biased region" description="Pro residues" evidence="1">
    <location>
        <begin position="101"/>
        <end position="111"/>
    </location>
</feature>
<comment type="caution">
    <text evidence="3">The sequence shown here is derived from an EMBL/GenBank/DDBJ whole genome shotgun (WGS) entry which is preliminary data.</text>
</comment>
<dbReference type="EMBL" id="AUZY01010389">
    <property type="protein sequence ID" value="EQD38893.1"/>
    <property type="molecule type" value="Genomic_DNA"/>
</dbReference>
<feature type="transmembrane region" description="Helical" evidence="2">
    <location>
        <begin position="54"/>
        <end position="72"/>
    </location>
</feature>
<proteinExistence type="predicted"/>
<feature type="region of interest" description="Disordered" evidence="1">
    <location>
        <begin position="94"/>
        <end position="122"/>
    </location>
</feature>
<dbReference type="AlphaFoldDB" id="T0Z0R2"/>
<evidence type="ECO:0000313" key="3">
    <source>
        <dbReference type="EMBL" id="EQD38893.1"/>
    </source>
</evidence>
<reference evidence="3" key="1">
    <citation type="submission" date="2013-08" db="EMBL/GenBank/DDBJ databases">
        <authorList>
            <person name="Mendez C."/>
            <person name="Richter M."/>
            <person name="Ferrer M."/>
            <person name="Sanchez J."/>
        </authorList>
    </citation>
    <scope>NUCLEOTIDE SEQUENCE</scope>
</reference>
<keyword evidence="2" id="KW-0472">Membrane</keyword>
<dbReference type="InterPro" id="IPR036259">
    <property type="entry name" value="MFS_trans_sf"/>
</dbReference>
<name>T0Z0R2_9ZZZZ</name>